<name>A0A1G8G0R5_9FLAO</name>
<dbReference type="InterPro" id="IPR029068">
    <property type="entry name" value="Glyas_Bleomycin-R_OHBP_Dase"/>
</dbReference>
<keyword evidence="2" id="KW-1185">Reference proteome</keyword>
<dbReference type="Proteomes" id="UP000198869">
    <property type="component" value="Unassembled WGS sequence"/>
</dbReference>
<accession>A0A1G8G0R5</accession>
<dbReference type="STRING" id="311334.SAMN05421846_102371"/>
<evidence type="ECO:0000313" key="1">
    <source>
        <dbReference type="EMBL" id="SDH87961.1"/>
    </source>
</evidence>
<dbReference type="AlphaFoldDB" id="A0A1G8G0R5"/>
<reference evidence="2" key="1">
    <citation type="submission" date="2016-10" db="EMBL/GenBank/DDBJ databases">
        <authorList>
            <person name="Varghese N."/>
            <person name="Submissions S."/>
        </authorList>
    </citation>
    <scope>NUCLEOTIDE SEQUENCE [LARGE SCALE GENOMIC DNA]</scope>
    <source>
        <strain evidence="2">DSM 17071</strain>
    </source>
</reference>
<sequence>MIIMNENLKSIRPFVGSQNFETSRNFYKDLGFEEIILEPKLSLFRRNETAFYLQDAYVKDWIDNTMLFVEVENTDEFWNYLESLHLTDKYPTAKLSPVKTMPWGKECFVHDPCGVLWHFGEFFNK</sequence>
<evidence type="ECO:0008006" key="3">
    <source>
        <dbReference type="Google" id="ProtNLM"/>
    </source>
</evidence>
<dbReference type="SUPFAM" id="SSF54593">
    <property type="entry name" value="Glyoxalase/Bleomycin resistance protein/Dihydroxybiphenyl dioxygenase"/>
    <property type="match status" value="1"/>
</dbReference>
<proteinExistence type="predicted"/>
<gene>
    <name evidence="1" type="ORF">SAMN05421846_102371</name>
</gene>
<evidence type="ECO:0000313" key="2">
    <source>
        <dbReference type="Proteomes" id="UP000198869"/>
    </source>
</evidence>
<dbReference type="EMBL" id="FNDW01000002">
    <property type="protein sequence ID" value="SDH87961.1"/>
    <property type="molecule type" value="Genomic_DNA"/>
</dbReference>
<organism evidence="1 2">
    <name type="scientific">Chryseobacterium taeanense</name>
    <dbReference type="NCBI Taxonomy" id="311334"/>
    <lineage>
        <taxon>Bacteria</taxon>
        <taxon>Pseudomonadati</taxon>
        <taxon>Bacteroidota</taxon>
        <taxon>Flavobacteriia</taxon>
        <taxon>Flavobacteriales</taxon>
        <taxon>Weeksellaceae</taxon>
        <taxon>Chryseobacterium group</taxon>
        <taxon>Chryseobacterium</taxon>
    </lineage>
</organism>
<protein>
    <recommendedName>
        <fullName evidence="3">Catechol 2,3-dioxygenase</fullName>
    </recommendedName>
</protein>
<dbReference type="Gene3D" id="3.10.180.10">
    <property type="entry name" value="2,3-Dihydroxybiphenyl 1,2-Dioxygenase, domain 1"/>
    <property type="match status" value="1"/>
</dbReference>